<dbReference type="SUPFAM" id="SSF53041">
    <property type="entry name" value="Resolvase-like"/>
    <property type="match status" value="1"/>
</dbReference>
<accession>A0A644WP41</accession>
<keyword evidence="1" id="KW-0238">DNA-binding</keyword>
<feature type="domain" description="Recombinase" evidence="4">
    <location>
        <begin position="189"/>
        <end position="314"/>
    </location>
</feature>
<dbReference type="PANTHER" id="PTHR30461">
    <property type="entry name" value="DNA-INVERTASE FROM LAMBDOID PROPHAGE"/>
    <property type="match status" value="1"/>
</dbReference>
<keyword evidence="2" id="KW-0233">DNA recombination</keyword>
<dbReference type="EMBL" id="VSSQ01001145">
    <property type="protein sequence ID" value="MPM05570.1"/>
    <property type="molecule type" value="Genomic_DNA"/>
</dbReference>
<dbReference type="CDD" id="cd00338">
    <property type="entry name" value="Ser_Recombinase"/>
    <property type="match status" value="1"/>
</dbReference>
<dbReference type="GO" id="GO:0003677">
    <property type="term" value="F:DNA binding"/>
    <property type="evidence" value="ECO:0007669"/>
    <property type="project" value="UniProtKB-KW"/>
</dbReference>
<evidence type="ECO:0000256" key="1">
    <source>
        <dbReference type="ARBA" id="ARBA00023125"/>
    </source>
</evidence>
<dbReference type="Gene3D" id="3.40.50.1390">
    <property type="entry name" value="Resolvase, N-terminal catalytic domain"/>
    <property type="match status" value="1"/>
</dbReference>
<name>A0A644WP41_9ZZZZ</name>
<dbReference type="SMART" id="SM00857">
    <property type="entry name" value="Resolvase"/>
    <property type="match status" value="1"/>
</dbReference>
<comment type="caution">
    <text evidence="5">The sequence shown here is derived from an EMBL/GenBank/DDBJ whole genome shotgun (WGS) entry which is preliminary data.</text>
</comment>
<dbReference type="InterPro" id="IPR038109">
    <property type="entry name" value="DNA_bind_recomb_sf"/>
</dbReference>
<evidence type="ECO:0000313" key="5">
    <source>
        <dbReference type="EMBL" id="MPM05570.1"/>
    </source>
</evidence>
<proteinExistence type="predicted"/>
<organism evidence="5">
    <name type="scientific">bioreactor metagenome</name>
    <dbReference type="NCBI Taxonomy" id="1076179"/>
    <lineage>
        <taxon>unclassified sequences</taxon>
        <taxon>metagenomes</taxon>
        <taxon>ecological metagenomes</taxon>
    </lineage>
</organism>
<dbReference type="InterPro" id="IPR006119">
    <property type="entry name" value="Resolv_N"/>
</dbReference>
<evidence type="ECO:0000256" key="2">
    <source>
        <dbReference type="ARBA" id="ARBA00023172"/>
    </source>
</evidence>
<dbReference type="InterPro" id="IPR036162">
    <property type="entry name" value="Resolvase-like_N_sf"/>
</dbReference>
<evidence type="ECO:0000259" key="3">
    <source>
        <dbReference type="PROSITE" id="PS51736"/>
    </source>
</evidence>
<dbReference type="InterPro" id="IPR011109">
    <property type="entry name" value="DNA_bind_recombinase_dom"/>
</dbReference>
<dbReference type="Pfam" id="PF00239">
    <property type="entry name" value="Resolvase"/>
    <property type="match status" value="1"/>
</dbReference>
<sequence length="529" mass="61047">MSNNQIIETSALNPQREIFRIKSTTPQESVKLRVAGYARVSSDSYDQLNSFSAQVRYYTKLIEQNESWELAEIFADEGISGVSTEKRDDFNRMLRNCREGKIDRIITKSTSRFARNTLDTIRTIRELKDISVTVLFEKENIDTANITSENLLTLYAMFAQQESVSISQNAKKANRMRMRNGTYVSSNVPYGYRLIDNQPWIHEPEAEIVQRIFSEYLAGWGVSLIARRLTEDQILRKSGGSKWWPQVVLKILKNERYAGDMLLQKSYNDDTLPYRKCINRGELPQYYIKNTHEPIISRIEFELANILLKERGDPNRNVVYGDYPLSRKIRCVECGIAYRRKVTNGKVYWVCRTHDQDKDLCGSQRITEDAIYGAFVRLYNKLRKNYVVILLPMLNRLEKLQELRTRGNAEISAINKHIAELSERNHVMNGLLSKGILDSALFIAQTDELNRKIRMLKHAKANLMEKEAAVSLTDRTEDLIEVIENGPDSISSMDERLFSELVEHINAQDNETVDFVLVGGLTLTERLCE</sequence>
<dbReference type="Gene3D" id="3.90.1750.20">
    <property type="entry name" value="Putative Large Serine Recombinase, Chain B, Domain 2"/>
    <property type="match status" value="1"/>
</dbReference>
<dbReference type="AlphaFoldDB" id="A0A644WP41"/>
<gene>
    <name evidence="5" type="ORF">SDC9_51860</name>
</gene>
<dbReference type="PROSITE" id="PS51736">
    <property type="entry name" value="RECOMBINASES_3"/>
    <property type="match status" value="1"/>
</dbReference>
<dbReference type="InterPro" id="IPR050639">
    <property type="entry name" value="SSR_resolvase"/>
</dbReference>
<dbReference type="PROSITE" id="PS51737">
    <property type="entry name" value="RECOMBINASE_DNA_BIND"/>
    <property type="match status" value="1"/>
</dbReference>
<feature type="domain" description="Resolvase/invertase-type recombinase catalytic" evidence="3">
    <location>
        <begin position="33"/>
        <end position="181"/>
    </location>
</feature>
<dbReference type="Pfam" id="PF07508">
    <property type="entry name" value="Recombinase"/>
    <property type="match status" value="1"/>
</dbReference>
<dbReference type="GO" id="GO:0000150">
    <property type="term" value="F:DNA strand exchange activity"/>
    <property type="evidence" value="ECO:0007669"/>
    <property type="project" value="InterPro"/>
</dbReference>
<reference evidence="5" key="1">
    <citation type="submission" date="2019-08" db="EMBL/GenBank/DDBJ databases">
        <authorList>
            <person name="Kucharzyk K."/>
            <person name="Murdoch R.W."/>
            <person name="Higgins S."/>
            <person name="Loffler F."/>
        </authorList>
    </citation>
    <scope>NUCLEOTIDE SEQUENCE</scope>
</reference>
<dbReference type="PANTHER" id="PTHR30461:SF2">
    <property type="entry name" value="SERINE RECOMBINASE PINE-RELATED"/>
    <property type="match status" value="1"/>
</dbReference>
<protein>
    <submittedName>
        <fullName evidence="5">Uncharacterized protein</fullName>
    </submittedName>
</protein>
<dbReference type="Pfam" id="PF13408">
    <property type="entry name" value="Zn_ribbon_recom"/>
    <property type="match status" value="1"/>
</dbReference>
<evidence type="ECO:0000259" key="4">
    <source>
        <dbReference type="PROSITE" id="PS51737"/>
    </source>
</evidence>
<dbReference type="InterPro" id="IPR025827">
    <property type="entry name" value="Zn_ribbon_recom_dom"/>
</dbReference>